<dbReference type="AlphaFoldDB" id="A0A3M6UVD0"/>
<evidence type="ECO:0000313" key="4">
    <source>
        <dbReference type="Proteomes" id="UP000275408"/>
    </source>
</evidence>
<dbReference type="OMA" id="DRQMRVQ"/>
<feature type="region of interest" description="Disordered" evidence="1">
    <location>
        <begin position="1"/>
        <end position="138"/>
    </location>
</feature>
<dbReference type="Pfam" id="PF10252">
    <property type="entry name" value="PP28"/>
    <property type="match status" value="1"/>
</dbReference>
<feature type="compositionally biased region" description="Acidic residues" evidence="1">
    <location>
        <begin position="60"/>
        <end position="69"/>
    </location>
</feature>
<proteinExistence type="predicted"/>
<feature type="compositionally biased region" description="Basic and acidic residues" evidence="1">
    <location>
        <begin position="110"/>
        <end position="121"/>
    </location>
</feature>
<dbReference type="InterPro" id="IPR019380">
    <property type="entry name" value="Casein_kinase_sb_PP28"/>
</dbReference>
<feature type="compositionally biased region" description="Basic and acidic residues" evidence="1">
    <location>
        <begin position="128"/>
        <end position="138"/>
    </location>
</feature>
<accession>A0A3M6UVD0</accession>
<feature type="domain" description="Casein kinase substrate phosphoprotein PP28" evidence="2">
    <location>
        <begin position="85"/>
        <end position="164"/>
    </location>
</feature>
<sequence length="177" mass="20408">MSRRGGRGKTHHKGRRRHFTDAEELQMEMEREKRRQEWREKKEGDGSDEEGAAAEKPEASSEEESDSEEEQVKPKGVSGLIEIENPNRVTSKTKKASELTNDDSSTVQLSRREREEIERQRTAVRTRKLQEEGKTDQARADLARLAVIRRQREEAARKKEEQKKAKEAADAAKNAKR</sequence>
<feature type="region of interest" description="Disordered" evidence="1">
    <location>
        <begin position="153"/>
        <end position="177"/>
    </location>
</feature>
<dbReference type="Proteomes" id="UP000275408">
    <property type="component" value="Unassembled WGS sequence"/>
</dbReference>
<dbReference type="STRING" id="46731.A0A3M6UVD0"/>
<reference evidence="3 4" key="1">
    <citation type="journal article" date="2018" name="Sci. Rep.">
        <title>Comparative analysis of the Pocillopora damicornis genome highlights role of immune system in coral evolution.</title>
        <authorList>
            <person name="Cunning R."/>
            <person name="Bay R.A."/>
            <person name="Gillette P."/>
            <person name="Baker A.C."/>
            <person name="Traylor-Knowles N."/>
        </authorList>
    </citation>
    <scope>NUCLEOTIDE SEQUENCE [LARGE SCALE GENOMIC DNA]</scope>
    <source>
        <strain evidence="3">RSMAS</strain>
        <tissue evidence="3">Whole animal</tissue>
    </source>
</reference>
<feature type="compositionally biased region" description="Basic and acidic residues" evidence="1">
    <location>
        <begin position="153"/>
        <end position="170"/>
    </location>
</feature>
<dbReference type="EMBL" id="RCHS01000645">
    <property type="protein sequence ID" value="RMX57577.1"/>
    <property type="molecule type" value="Genomic_DNA"/>
</dbReference>
<gene>
    <name evidence="3" type="ORF">pdam_00023196</name>
</gene>
<keyword evidence="4" id="KW-1185">Reference proteome</keyword>
<comment type="caution">
    <text evidence="3">The sequence shown here is derived from an EMBL/GenBank/DDBJ whole genome shotgun (WGS) entry which is preliminary data.</text>
</comment>
<dbReference type="PANTHER" id="PTHR22055">
    <property type="entry name" value="28 KDA HEAT- AND ACID-STABLE PHOSPHOPROTEIN PDGF-ASSOCIATED PROTEIN"/>
    <property type="match status" value="1"/>
</dbReference>
<evidence type="ECO:0000313" key="3">
    <source>
        <dbReference type="EMBL" id="RMX57577.1"/>
    </source>
</evidence>
<protein>
    <recommendedName>
        <fullName evidence="2">Casein kinase substrate phosphoprotein PP28 domain-containing protein</fullName>
    </recommendedName>
</protein>
<organism evidence="3 4">
    <name type="scientific">Pocillopora damicornis</name>
    <name type="common">Cauliflower coral</name>
    <name type="synonym">Millepora damicornis</name>
    <dbReference type="NCBI Taxonomy" id="46731"/>
    <lineage>
        <taxon>Eukaryota</taxon>
        <taxon>Metazoa</taxon>
        <taxon>Cnidaria</taxon>
        <taxon>Anthozoa</taxon>
        <taxon>Hexacorallia</taxon>
        <taxon>Scleractinia</taxon>
        <taxon>Astrocoeniina</taxon>
        <taxon>Pocilloporidae</taxon>
        <taxon>Pocillopora</taxon>
    </lineage>
</organism>
<feature type="compositionally biased region" description="Polar residues" evidence="1">
    <location>
        <begin position="98"/>
        <end position="109"/>
    </location>
</feature>
<feature type="compositionally biased region" description="Basic residues" evidence="1">
    <location>
        <begin position="1"/>
        <end position="18"/>
    </location>
</feature>
<evidence type="ECO:0000256" key="1">
    <source>
        <dbReference type="SAM" id="MobiDB-lite"/>
    </source>
</evidence>
<dbReference type="InterPro" id="IPR039876">
    <property type="entry name" value="HAP28"/>
</dbReference>
<evidence type="ECO:0000259" key="2">
    <source>
        <dbReference type="Pfam" id="PF10252"/>
    </source>
</evidence>
<dbReference type="OrthoDB" id="21120at2759"/>
<feature type="compositionally biased region" description="Basic and acidic residues" evidence="1">
    <location>
        <begin position="28"/>
        <end position="45"/>
    </location>
</feature>
<name>A0A3M6UVD0_POCDA</name>